<name>A0AAD7HP04_9AGAR</name>
<keyword evidence="3" id="KW-1185">Reference proteome</keyword>
<dbReference type="Proteomes" id="UP001215598">
    <property type="component" value="Unassembled WGS sequence"/>
</dbReference>
<feature type="non-terminal residue" evidence="2">
    <location>
        <position position="79"/>
    </location>
</feature>
<dbReference type="AlphaFoldDB" id="A0AAD7HP04"/>
<accession>A0AAD7HP04</accession>
<gene>
    <name evidence="2" type="ORF">B0H16DRAFT_1597288</name>
</gene>
<reference evidence="2" key="1">
    <citation type="submission" date="2023-03" db="EMBL/GenBank/DDBJ databases">
        <title>Massive genome expansion in bonnet fungi (Mycena s.s.) driven by repeated elements and novel gene families across ecological guilds.</title>
        <authorList>
            <consortium name="Lawrence Berkeley National Laboratory"/>
            <person name="Harder C.B."/>
            <person name="Miyauchi S."/>
            <person name="Viragh M."/>
            <person name="Kuo A."/>
            <person name="Thoen E."/>
            <person name="Andreopoulos B."/>
            <person name="Lu D."/>
            <person name="Skrede I."/>
            <person name="Drula E."/>
            <person name="Henrissat B."/>
            <person name="Morin E."/>
            <person name="Kohler A."/>
            <person name="Barry K."/>
            <person name="LaButti K."/>
            <person name="Morin E."/>
            <person name="Salamov A."/>
            <person name="Lipzen A."/>
            <person name="Mereny Z."/>
            <person name="Hegedus B."/>
            <person name="Baldrian P."/>
            <person name="Stursova M."/>
            <person name="Weitz H."/>
            <person name="Taylor A."/>
            <person name="Grigoriev I.V."/>
            <person name="Nagy L.G."/>
            <person name="Martin F."/>
            <person name="Kauserud H."/>
        </authorList>
    </citation>
    <scope>NUCLEOTIDE SEQUENCE</scope>
    <source>
        <strain evidence="2">CBHHK182m</strain>
    </source>
</reference>
<dbReference type="PROSITE" id="PS51257">
    <property type="entry name" value="PROKAR_LIPOPROTEIN"/>
    <property type="match status" value="1"/>
</dbReference>
<dbReference type="EMBL" id="JARKIB010000205">
    <property type="protein sequence ID" value="KAJ7724136.1"/>
    <property type="molecule type" value="Genomic_DNA"/>
</dbReference>
<feature type="region of interest" description="Disordered" evidence="1">
    <location>
        <begin position="31"/>
        <end position="79"/>
    </location>
</feature>
<protein>
    <submittedName>
        <fullName evidence="2">Uncharacterized protein</fullName>
    </submittedName>
</protein>
<organism evidence="2 3">
    <name type="scientific">Mycena metata</name>
    <dbReference type="NCBI Taxonomy" id="1033252"/>
    <lineage>
        <taxon>Eukaryota</taxon>
        <taxon>Fungi</taxon>
        <taxon>Dikarya</taxon>
        <taxon>Basidiomycota</taxon>
        <taxon>Agaricomycotina</taxon>
        <taxon>Agaricomycetes</taxon>
        <taxon>Agaricomycetidae</taxon>
        <taxon>Agaricales</taxon>
        <taxon>Marasmiineae</taxon>
        <taxon>Mycenaceae</taxon>
        <taxon>Mycena</taxon>
    </lineage>
</organism>
<sequence>MRRLALLTYRRSTAISSLHLLLTSCPSPQLSLARHYRPSPQNTTASTQPSLPSPIRRRRDSIPMHSTVGAASPRYPLGS</sequence>
<evidence type="ECO:0000313" key="3">
    <source>
        <dbReference type="Proteomes" id="UP001215598"/>
    </source>
</evidence>
<feature type="compositionally biased region" description="Polar residues" evidence="1">
    <location>
        <begin position="39"/>
        <end position="48"/>
    </location>
</feature>
<proteinExistence type="predicted"/>
<evidence type="ECO:0000313" key="2">
    <source>
        <dbReference type="EMBL" id="KAJ7724136.1"/>
    </source>
</evidence>
<evidence type="ECO:0000256" key="1">
    <source>
        <dbReference type="SAM" id="MobiDB-lite"/>
    </source>
</evidence>
<comment type="caution">
    <text evidence="2">The sequence shown here is derived from an EMBL/GenBank/DDBJ whole genome shotgun (WGS) entry which is preliminary data.</text>
</comment>